<dbReference type="AlphaFoldDB" id="A0AAV2GU36"/>
<sequence length="70" mass="7760">MDIGVPSRELAEIQSTAESLEVQLDHITLEDEDDAPLEVDDGDVDVFRMEAGRRLGLIGRLVAEKQPNIK</sequence>
<name>A0AAV2GU36_9ROSI</name>
<organism evidence="1 2">
    <name type="scientific">Linum trigynum</name>
    <dbReference type="NCBI Taxonomy" id="586398"/>
    <lineage>
        <taxon>Eukaryota</taxon>
        <taxon>Viridiplantae</taxon>
        <taxon>Streptophyta</taxon>
        <taxon>Embryophyta</taxon>
        <taxon>Tracheophyta</taxon>
        <taxon>Spermatophyta</taxon>
        <taxon>Magnoliopsida</taxon>
        <taxon>eudicotyledons</taxon>
        <taxon>Gunneridae</taxon>
        <taxon>Pentapetalae</taxon>
        <taxon>rosids</taxon>
        <taxon>fabids</taxon>
        <taxon>Malpighiales</taxon>
        <taxon>Linaceae</taxon>
        <taxon>Linum</taxon>
    </lineage>
</organism>
<evidence type="ECO:0000313" key="2">
    <source>
        <dbReference type="Proteomes" id="UP001497516"/>
    </source>
</evidence>
<proteinExistence type="predicted"/>
<keyword evidence="2" id="KW-1185">Reference proteome</keyword>
<reference evidence="1 2" key="1">
    <citation type="submission" date="2024-04" db="EMBL/GenBank/DDBJ databases">
        <authorList>
            <person name="Fracassetti M."/>
        </authorList>
    </citation>
    <scope>NUCLEOTIDE SEQUENCE [LARGE SCALE GENOMIC DNA]</scope>
</reference>
<dbReference type="Proteomes" id="UP001497516">
    <property type="component" value="Chromosome 9"/>
</dbReference>
<dbReference type="EMBL" id="OZ034822">
    <property type="protein sequence ID" value="CAL1414017.1"/>
    <property type="molecule type" value="Genomic_DNA"/>
</dbReference>
<accession>A0AAV2GU36</accession>
<gene>
    <name evidence="1" type="ORF">LTRI10_LOCUS53206</name>
</gene>
<evidence type="ECO:0000313" key="1">
    <source>
        <dbReference type="EMBL" id="CAL1414017.1"/>
    </source>
</evidence>
<protein>
    <submittedName>
        <fullName evidence="1">Uncharacterized protein</fullName>
    </submittedName>
</protein>